<sequence>MRWTLPKPFFYASVAVTTVAVGYLTKDYMGGTKYTGKESLVNKVVIVTGANTGIGRETVLELAKRDAKIIMACRDMKKCERARQDIVLETRNKYIYCRKCDLASQESIKKFVEQFKKEYDKLHILINNAGVMRCSKSYTKEGIEMQLGVNYIGHFLLTNLLLDVLKASAPSRIVNLSSTAYQRGQINITDLNSDKEYDAGKAYTQSKLAIIFFTRELANRLKGTGVTVNAVHPGIVDTDITRHMFVYNNFFTRIFLKPFAWPFIRAPMQGAQTVLYATLDPSLTDVSGSYFDNCEIKEVSDEAKNDNLAKWLWKVSEKWTKLDIMQLRNRSTSYHDVAMEIGGQKHQQERTKAGSIYQETNRTLHV</sequence>
<evidence type="ECO:0008006" key="5">
    <source>
        <dbReference type="Google" id="ProtNLM"/>
    </source>
</evidence>
<dbReference type="InterPro" id="IPR002347">
    <property type="entry name" value="SDR_fam"/>
</dbReference>
<dbReference type="AlphaFoldDB" id="A0AAV2NY82"/>
<evidence type="ECO:0000256" key="1">
    <source>
        <dbReference type="ARBA" id="ARBA00023002"/>
    </source>
</evidence>
<evidence type="ECO:0000313" key="4">
    <source>
        <dbReference type="Proteomes" id="UP001497644"/>
    </source>
</evidence>
<dbReference type="InterPro" id="IPR036291">
    <property type="entry name" value="NAD(P)-bd_dom_sf"/>
</dbReference>
<dbReference type="GO" id="GO:0016491">
    <property type="term" value="F:oxidoreductase activity"/>
    <property type="evidence" value="ECO:0007669"/>
    <property type="project" value="UniProtKB-KW"/>
</dbReference>
<dbReference type="Proteomes" id="UP001497644">
    <property type="component" value="Chromosome 6"/>
</dbReference>
<keyword evidence="1" id="KW-0560">Oxidoreductase</keyword>
<dbReference type="PRINTS" id="PR00081">
    <property type="entry name" value="GDHRDH"/>
</dbReference>
<keyword evidence="4" id="KW-1185">Reference proteome</keyword>
<comment type="similarity">
    <text evidence="2">Belongs to the short-chain dehydrogenases/reductases (SDR) family.</text>
</comment>
<gene>
    <name evidence="3" type="ORF">LPLAT_LOCUS11008</name>
</gene>
<dbReference type="PANTHER" id="PTHR43157:SF31">
    <property type="entry name" value="PHOSPHATIDYLINOSITOL-GLYCAN BIOSYNTHESIS CLASS F PROTEIN"/>
    <property type="match status" value="1"/>
</dbReference>
<proteinExistence type="inferred from homology"/>
<dbReference type="PROSITE" id="PS00061">
    <property type="entry name" value="ADH_SHORT"/>
    <property type="match status" value="1"/>
</dbReference>
<dbReference type="PRINTS" id="PR00080">
    <property type="entry name" value="SDRFAMILY"/>
</dbReference>
<dbReference type="PANTHER" id="PTHR43157">
    <property type="entry name" value="PHOSPHATIDYLINOSITOL-GLYCAN BIOSYNTHESIS CLASS F PROTEIN-RELATED"/>
    <property type="match status" value="1"/>
</dbReference>
<dbReference type="Pfam" id="PF00106">
    <property type="entry name" value="adh_short"/>
    <property type="match status" value="1"/>
</dbReference>
<protein>
    <recommendedName>
        <fullName evidence="5">Retinol dehydrogenase 13</fullName>
    </recommendedName>
</protein>
<name>A0AAV2NY82_9HYME</name>
<dbReference type="Gene3D" id="3.40.50.720">
    <property type="entry name" value="NAD(P)-binding Rossmann-like Domain"/>
    <property type="match status" value="1"/>
</dbReference>
<dbReference type="EMBL" id="OZ034829">
    <property type="protein sequence ID" value="CAL1685550.1"/>
    <property type="molecule type" value="Genomic_DNA"/>
</dbReference>
<dbReference type="InterPro" id="IPR020904">
    <property type="entry name" value="Sc_DH/Rdtase_CS"/>
</dbReference>
<dbReference type="SUPFAM" id="SSF51735">
    <property type="entry name" value="NAD(P)-binding Rossmann-fold domains"/>
    <property type="match status" value="1"/>
</dbReference>
<organism evidence="3 4">
    <name type="scientific">Lasius platythorax</name>
    <dbReference type="NCBI Taxonomy" id="488582"/>
    <lineage>
        <taxon>Eukaryota</taxon>
        <taxon>Metazoa</taxon>
        <taxon>Ecdysozoa</taxon>
        <taxon>Arthropoda</taxon>
        <taxon>Hexapoda</taxon>
        <taxon>Insecta</taxon>
        <taxon>Pterygota</taxon>
        <taxon>Neoptera</taxon>
        <taxon>Endopterygota</taxon>
        <taxon>Hymenoptera</taxon>
        <taxon>Apocrita</taxon>
        <taxon>Aculeata</taxon>
        <taxon>Formicoidea</taxon>
        <taxon>Formicidae</taxon>
        <taxon>Formicinae</taxon>
        <taxon>Lasius</taxon>
        <taxon>Lasius</taxon>
    </lineage>
</organism>
<accession>A0AAV2NY82</accession>
<reference evidence="3" key="1">
    <citation type="submission" date="2024-04" db="EMBL/GenBank/DDBJ databases">
        <authorList>
            <consortium name="Molecular Ecology Group"/>
        </authorList>
    </citation>
    <scope>NUCLEOTIDE SEQUENCE</scope>
</reference>
<evidence type="ECO:0000256" key="2">
    <source>
        <dbReference type="RuleBase" id="RU000363"/>
    </source>
</evidence>
<evidence type="ECO:0000313" key="3">
    <source>
        <dbReference type="EMBL" id="CAL1685550.1"/>
    </source>
</evidence>